<dbReference type="GO" id="GO:0005096">
    <property type="term" value="F:GTPase activator activity"/>
    <property type="evidence" value="ECO:0007669"/>
    <property type="project" value="UniProtKB-KW"/>
</dbReference>
<feature type="compositionally biased region" description="Low complexity" evidence="4">
    <location>
        <begin position="127"/>
        <end position="139"/>
    </location>
</feature>
<feature type="compositionally biased region" description="Basic and acidic residues" evidence="4">
    <location>
        <begin position="752"/>
        <end position="767"/>
    </location>
</feature>
<proteinExistence type="predicted"/>
<feature type="coiled-coil region" evidence="3">
    <location>
        <begin position="813"/>
        <end position="861"/>
    </location>
</feature>
<protein>
    <submittedName>
        <fullName evidence="6">5770_t:CDS:1</fullName>
    </submittedName>
</protein>
<evidence type="ECO:0000256" key="4">
    <source>
        <dbReference type="SAM" id="MobiDB-lite"/>
    </source>
</evidence>
<feature type="region of interest" description="Disordered" evidence="4">
    <location>
        <begin position="1"/>
        <end position="336"/>
    </location>
</feature>
<evidence type="ECO:0000256" key="2">
    <source>
        <dbReference type="ARBA" id="ARBA00023054"/>
    </source>
</evidence>
<dbReference type="Gene3D" id="1.10.10.750">
    <property type="entry name" value="Ypt/Rab-GAP domain of gyp1p, domain 1"/>
    <property type="match status" value="1"/>
</dbReference>
<feature type="compositionally biased region" description="Polar residues" evidence="4">
    <location>
        <begin position="276"/>
        <end position="314"/>
    </location>
</feature>
<evidence type="ECO:0000259" key="5">
    <source>
        <dbReference type="PROSITE" id="PS50086"/>
    </source>
</evidence>
<feature type="compositionally biased region" description="Basic and acidic residues" evidence="4">
    <location>
        <begin position="146"/>
        <end position="155"/>
    </location>
</feature>
<dbReference type="FunFam" id="1.10.8.270:FF:000001">
    <property type="entry name" value="TBC1 domain family member 1"/>
    <property type="match status" value="1"/>
</dbReference>
<dbReference type="PROSITE" id="PS50086">
    <property type="entry name" value="TBC_RABGAP"/>
    <property type="match status" value="1"/>
</dbReference>
<evidence type="ECO:0000256" key="3">
    <source>
        <dbReference type="SAM" id="Coils"/>
    </source>
</evidence>
<feature type="coiled-coil region" evidence="3">
    <location>
        <begin position="1114"/>
        <end position="1148"/>
    </location>
</feature>
<reference evidence="6" key="1">
    <citation type="submission" date="2021-06" db="EMBL/GenBank/DDBJ databases">
        <authorList>
            <person name="Kallberg Y."/>
            <person name="Tangrot J."/>
            <person name="Rosling A."/>
        </authorList>
    </citation>
    <scope>NUCLEOTIDE SEQUENCE</scope>
    <source>
        <strain evidence="6">CL551</strain>
    </source>
</reference>
<dbReference type="SUPFAM" id="SSF47923">
    <property type="entry name" value="Ypt/Rab-GAP domain of gyp1p"/>
    <property type="match status" value="2"/>
</dbReference>
<dbReference type="Pfam" id="PF23436">
    <property type="entry name" value="RabGap-TBC_2"/>
    <property type="match status" value="1"/>
</dbReference>
<feature type="compositionally biased region" description="Low complexity" evidence="4">
    <location>
        <begin position="11"/>
        <end position="21"/>
    </location>
</feature>
<dbReference type="InterPro" id="IPR050302">
    <property type="entry name" value="Rab_GAP_TBC_domain"/>
</dbReference>
<dbReference type="FunFam" id="1.10.10.750:FF:000003">
    <property type="entry name" value="GTPase activating protein (Evi5)"/>
    <property type="match status" value="1"/>
</dbReference>
<name>A0A9N8WS58_9GLOM</name>
<dbReference type="Proteomes" id="UP000789342">
    <property type="component" value="Unassembled WGS sequence"/>
</dbReference>
<feature type="compositionally biased region" description="Polar residues" evidence="4">
    <location>
        <begin position="911"/>
        <end position="927"/>
    </location>
</feature>
<dbReference type="InterPro" id="IPR000195">
    <property type="entry name" value="Rab-GAP-TBC_dom"/>
</dbReference>
<dbReference type="EMBL" id="CAJVPV010001262">
    <property type="protein sequence ID" value="CAG8491688.1"/>
    <property type="molecule type" value="Genomic_DNA"/>
</dbReference>
<dbReference type="PANTHER" id="PTHR47219:SF9">
    <property type="entry name" value="GTPASE ACTIVATING PROTEIN AND CENTROSOME-ASSOCIATED, ISOFORM B"/>
    <property type="match status" value="1"/>
</dbReference>
<organism evidence="6 7">
    <name type="scientific">Acaulospora morrowiae</name>
    <dbReference type="NCBI Taxonomy" id="94023"/>
    <lineage>
        <taxon>Eukaryota</taxon>
        <taxon>Fungi</taxon>
        <taxon>Fungi incertae sedis</taxon>
        <taxon>Mucoromycota</taxon>
        <taxon>Glomeromycotina</taxon>
        <taxon>Glomeromycetes</taxon>
        <taxon>Diversisporales</taxon>
        <taxon>Acaulosporaceae</taxon>
        <taxon>Acaulospora</taxon>
    </lineage>
</organism>
<feature type="compositionally biased region" description="Basic and acidic residues" evidence="4">
    <location>
        <begin position="164"/>
        <end position="174"/>
    </location>
</feature>
<dbReference type="Gene3D" id="1.10.8.270">
    <property type="entry name" value="putative rabgap domain of human tbc1 domain family member 14 like domains"/>
    <property type="match status" value="1"/>
</dbReference>
<keyword evidence="7" id="KW-1185">Reference proteome</keyword>
<dbReference type="SMART" id="SM00164">
    <property type="entry name" value="TBC"/>
    <property type="match status" value="1"/>
</dbReference>
<feature type="coiled-coil region" evidence="3">
    <location>
        <begin position="957"/>
        <end position="1050"/>
    </location>
</feature>
<feature type="compositionally biased region" description="Polar residues" evidence="4">
    <location>
        <begin position="242"/>
        <end position="251"/>
    </location>
</feature>
<comment type="caution">
    <text evidence="6">The sequence shown here is derived from an EMBL/GenBank/DDBJ whole genome shotgun (WGS) entry which is preliminary data.</text>
</comment>
<keyword evidence="1" id="KW-0343">GTPase activation</keyword>
<feature type="compositionally biased region" description="Polar residues" evidence="4">
    <location>
        <begin position="99"/>
        <end position="109"/>
    </location>
</feature>
<evidence type="ECO:0000256" key="1">
    <source>
        <dbReference type="ARBA" id="ARBA00022468"/>
    </source>
</evidence>
<dbReference type="OrthoDB" id="159449at2759"/>
<feature type="compositionally biased region" description="Polar residues" evidence="4">
    <location>
        <begin position="61"/>
        <end position="91"/>
    </location>
</feature>
<accession>A0A9N8WS58</accession>
<feature type="domain" description="Rab-GAP TBC" evidence="5">
    <location>
        <begin position="467"/>
        <end position="652"/>
    </location>
</feature>
<feature type="region of interest" description="Disordered" evidence="4">
    <location>
        <begin position="747"/>
        <end position="777"/>
    </location>
</feature>
<dbReference type="AlphaFoldDB" id="A0A9N8WS58"/>
<keyword evidence="2 3" id="KW-0175">Coiled coil</keyword>
<dbReference type="Gene3D" id="1.10.472.80">
    <property type="entry name" value="Ypt/Rab-GAP domain of gyp1p, domain 3"/>
    <property type="match status" value="1"/>
</dbReference>
<dbReference type="InterPro" id="IPR035969">
    <property type="entry name" value="Rab-GAP_TBC_sf"/>
</dbReference>
<dbReference type="FunFam" id="1.10.472.80:FF:000027">
    <property type="entry name" value="GTPase activating protein (Evi5)"/>
    <property type="match status" value="1"/>
</dbReference>
<feature type="compositionally biased region" description="Polar residues" evidence="4">
    <location>
        <begin position="220"/>
        <end position="233"/>
    </location>
</feature>
<gene>
    <name evidence="6" type="ORF">AMORRO_LOCUS2807</name>
</gene>
<feature type="region of interest" description="Disordered" evidence="4">
    <location>
        <begin position="905"/>
        <end position="927"/>
    </location>
</feature>
<dbReference type="PANTHER" id="PTHR47219">
    <property type="entry name" value="RAB GTPASE-ACTIVATING PROTEIN 1-LIKE"/>
    <property type="match status" value="1"/>
</dbReference>
<evidence type="ECO:0000313" key="7">
    <source>
        <dbReference type="Proteomes" id="UP000789342"/>
    </source>
</evidence>
<dbReference type="GO" id="GO:0031267">
    <property type="term" value="F:small GTPase binding"/>
    <property type="evidence" value="ECO:0007669"/>
    <property type="project" value="TreeGrafter"/>
</dbReference>
<feature type="compositionally biased region" description="Polar residues" evidence="4">
    <location>
        <begin position="30"/>
        <end position="53"/>
    </location>
</feature>
<evidence type="ECO:0000313" key="6">
    <source>
        <dbReference type="EMBL" id="CAG8491688.1"/>
    </source>
</evidence>
<sequence>MPAMNKKSLSKEFSSPSENSSVVDGHQEENSTMMVQPSSGGTKNDNAVDNSIINLEKFESQQRPNSRSQKIGTTHNGDSIKPVSNDNNQILATDKVGLDSQTINGTDTETVAPFEEKASSAKHSSNRSKGSNKSNSTNHHSSKQVGNKDSKEKQKQGNGTTSDSRAKIELDRKKSLPSQKQKKTLSSKQKSGSVKPDEDSLSGSAAVANNLLNRRHSAPPTLTQSHRSRQGITASKDRDQSKPSPLRTSITPSASPDSPNPPLLSPKILELRRSESFQQKSATTVDENTSPTSSTNAGTISNKASTKKSMSTPTIKKRRRDNTRSQTRKNSALPKGENIEELLARLEEQNSLLPPQDSTEFLLARLERQNEMLDNDPKSVCIESNVLKANLETVQSLIDDITLSADRSSEPSDEIIIPILDADEDDPSKSVDLSNTIDLDFWTALIQDYTSVATKLPHLLAAKLQQGLPPKFRGLIWQSMCQASSTYLETMYSQLLSESSPYDKIIERDLARTFPTIDMFKEENGKGQTMLWNVLKAYSLYDPLVGYCQGLGFLVGPLLMNMEEAQAFCVFVRLMETYDMRTMFTLKMEGLQQRLFQFTSLLSQICPDLYAHFQKHGVQSAMYASQWFLSLFAYTYPLPLVFRIYDVVFAEGAPETIMRVAIALLKNNEEKLLSFDEFEDLLEFLTSRLYESYNNEPTGLVRDAMALSTVITKAKLDQLSEEYVKDLEEQKKRAEEMVAVRFNGRFGRSKKDKKDDSKRREKRDNKRWSLNVMRNPRHSVAIMQNMQNAISNSSNNTSSDQSSDEAPNLVTALSELQKDHADVTEQLVNIKMEKVNLATEVEELKSKLRGLEKENKRMSSSSIMSVDSAATLNDESNTLMSKLASQIIPSLSKFKEQFTSSDLPRMKRRSSVPTYVDSPNDQALSGFTPNEWATELKNSLQREMSMTEELSIVSRERDTLSADNAELVKRVEELEAVVTNTTKVQKTLRDKNTFLQKEIERLDLEAAQALYEQSTMENDVKEVKTLRFDNVRLNKENEKLKKDITGLEAKLSWTENSNNDNSSTQVSSRRVSSFLNFFNTNSSNTDLSTSNYDQNATRSVATVCSNECPAAKRADNMEQMVKHLQSLLVDSENARDAMSTQLEELNSLINGFADISSIAPFDPEGCVITPEQSGPYPKQKPEKRLSSLSLASFFGS</sequence>